<dbReference type="EMBL" id="SGPL01000078">
    <property type="protein sequence ID" value="THH18370.1"/>
    <property type="molecule type" value="Genomic_DNA"/>
</dbReference>
<comment type="caution">
    <text evidence="2">The sequence shown here is derived from an EMBL/GenBank/DDBJ whole genome shotgun (WGS) entry which is preliminary data.</text>
</comment>
<accession>A0A4S4M6C0</accession>
<protein>
    <submittedName>
        <fullName evidence="2">Uncharacterized protein</fullName>
    </submittedName>
</protein>
<feature type="region of interest" description="Disordered" evidence="1">
    <location>
        <begin position="95"/>
        <end position="120"/>
    </location>
</feature>
<keyword evidence="3" id="KW-1185">Reference proteome</keyword>
<evidence type="ECO:0000313" key="3">
    <source>
        <dbReference type="Proteomes" id="UP000310158"/>
    </source>
</evidence>
<feature type="region of interest" description="Disordered" evidence="1">
    <location>
        <begin position="146"/>
        <end position="179"/>
    </location>
</feature>
<organism evidence="2 3">
    <name type="scientific">Bondarzewia mesenterica</name>
    <dbReference type="NCBI Taxonomy" id="1095465"/>
    <lineage>
        <taxon>Eukaryota</taxon>
        <taxon>Fungi</taxon>
        <taxon>Dikarya</taxon>
        <taxon>Basidiomycota</taxon>
        <taxon>Agaricomycotina</taxon>
        <taxon>Agaricomycetes</taxon>
        <taxon>Russulales</taxon>
        <taxon>Bondarzewiaceae</taxon>
        <taxon>Bondarzewia</taxon>
    </lineage>
</organism>
<sequence length="179" mass="19571">MSAAIHSSISPFPIFATALGTVSLDLRAHARTAFLFTYSDIKTVVFPIVSHSPPSHSLARSLTHSIAPTGSLCVRRDGNFLYGLLSAHDFLDMAPPPAREHLQPKEQRGRRRAGQTVAPTPIAQDLRRRCVGAALGRVCALPRTRASHAYAAREPGTRARHRRPRRPPALGSLDFKELV</sequence>
<reference evidence="2 3" key="1">
    <citation type="submission" date="2019-02" db="EMBL/GenBank/DDBJ databases">
        <title>Genome sequencing of the rare red list fungi Bondarzewia mesenterica.</title>
        <authorList>
            <person name="Buettner E."/>
            <person name="Kellner H."/>
        </authorList>
    </citation>
    <scope>NUCLEOTIDE SEQUENCE [LARGE SCALE GENOMIC DNA]</scope>
    <source>
        <strain evidence="2 3">DSM 108281</strain>
    </source>
</reference>
<proteinExistence type="predicted"/>
<evidence type="ECO:0000313" key="2">
    <source>
        <dbReference type="EMBL" id="THH18370.1"/>
    </source>
</evidence>
<evidence type="ECO:0000256" key="1">
    <source>
        <dbReference type="SAM" id="MobiDB-lite"/>
    </source>
</evidence>
<name>A0A4S4M6C0_9AGAM</name>
<dbReference type="Proteomes" id="UP000310158">
    <property type="component" value="Unassembled WGS sequence"/>
</dbReference>
<dbReference type="AlphaFoldDB" id="A0A4S4M6C0"/>
<feature type="compositionally biased region" description="Basic and acidic residues" evidence="1">
    <location>
        <begin position="98"/>
        <end position="107"/>
    </location>
</feature>
<gene>
    <name evidence="2" type="ORF">EW146_g2620</name>
</gene>